<organism evidence="2 3">
    <name type="scientific">Polyplax serrata</name>
    <name type="common">Common mouse louse</name>
    <dbReference type="NCBI Taxonomy" id="468196"/>
    <lineage>
        <taxon>Eukaryota</taxon>
        <taxon>Metazoa</taxon>
        <taxon>Ecdysozoa</taxon>
        <taxon>Arthropoda</taxon>
        <taxon>Hexapoda</taxon>
        <taxon>Insecta</taxon>
        <taxon>Pterygota</taxon>
        <taxon>Neoptera</taxon>
        <taxon>Paraneoptera</taxon>
        <taxon>Psocodea</taxon>
        <taxon>Troctomorpha</taxon>
        <taxon>Phthiraptera</taxon>
        <taxon>Anoplura</taxon>
        <taxon>Polyplacidae</taxon>
        <taxon>Polyplax</taxon>
    </lineage>
</organism>
<feature type="compositionally biased region" description="Basic and acidic residues" evidence="1">
    <location>
        <begin position="80"/>
        <end position="118"/>
    </location>
</feature>
<evidence type="ECO:0000256" key="1">
    <source>
        <dbReference type="SAM" id="MobiDB-lite"/>
    </source>
</evidence>
<evidence type="ECO:0000313" key="3">
    <source>
        <dbReference type="Proteomes" id="UP001359485"/>
    </source>
</evidence>
<proteinExistence type="predicted"/>
<dbReference type="Proteomes" id="UP001359485">
    <property type="component" value="Unassembled WGS sequence"/>
</dbReference>
<feature type="region of interest" description="Disordered" evidence="1">
    <location>
        <begin position="80"/>
        <end position="129"/>
    </location>
</feature>
<sequence length="129" mass="15165">MFDLYSWSATKFRFRGEGNCPEGSTTQPTNPLATHLNALLIARPSLMTLIISRDRFGDQFQKPGKVMKLKLNRAKVMKTDELLDKRRETKREREIKTKEEIRDERKTEREENNGEKKRGFAQRKKPTPK</sequence>
<reference evidence="2 3" key="1">
    <citation type="submission" date="2023-09" db="EMBL/GenBank/DDBJ databases">
        <title>Genomes of two closely related lineages of the louse Polyplax serrata with different host specificities.</title>
        <authorList>
            <person name="Martinu J."/>
            <person name="Tarabai H."/>
            <person name="Stefka J."/>
            <person name="Hypsa V."/>
        </authorList>
    </citation>
    <scope>NUCLEOTIDE SEQUENCE [LARGE SCALE GENOMIC DNA]</scope>
    <source>
        <strain evidence="2">98ZLc_SE</strain>
    </source>
</reference>
<dbReference type="EMBL" id="JAWJWF010000049">
    <property type="protein sequence ID" value="KAK6619182.1"/>
    <property type="molecule type" value="Genomic_DNA"/>
</dbReference>
<gene>
    <name evidence="2" type="ORF">RUM44_003564</name>
</gene>
<name>A0ABR1AGT7_POLSC</name>
<feature type="compositionally biased region" description="Basic residues" evidence="1">
    <location>
        <begin position="119"/>
        <end position="129"/>
    </location>
</feature>
<keyword evidence="3" id="KW-1185">Reference proteome</keyword>
<accession>A0ABR1AGT7</accession>
<evidence type="ECO:0000313" key="2">
    <source>
        <dbReference type="EMBL" id="KAK6619182.1"/>
    </source>
</evidence>
<protein>
    <submittedName>
        <fullName evidence="2">Uncharacterized protein</fullName>
    </submittedName>
</protein>
<comment type="caution">
    <text evidence="2">The sequence shown here is derived from an EMBL/GenBank/DDBJ whole genome shotgun (WGS) entry which is preliminary data.</text>
</comment>